<keyword evidence="2" id="KW-1185">Reference proteome</keyword>
<reference evidence="2" key="1">
    <citation type="journal article" date="2013" name="Proc. Natl. Acad. Sci. U.S.A.">
        <title>Improving the coverage of the cyanobacterial phylum using diversity-driven genome sequencing.</title>
        <authorList>
            <person name="Shih P.M."/>
            <person name="Wu D."/>
            <person name="Latifi A."/>
            <person name="Axen S.D."/>
            <person name="Fewer D.P."/>
            <person name="Talla E."/>
            <person name="Calteau A."/>
            <person name="Cai F."/>
            <person name="Tandeau de Marsac N."/>
            <person name="Rippka R."/>
            <person name="Herdman M."/>
            <person name="Sivonen K."/>
            <person name="Coursin T."/>
            <person name="Laurent T."/>
            <person name="Goodwin L."/>
            <person name="Nolan M."/>
            <person name="Davenport K.W."/>
            <person name="Han C.S."/>
            <person name="Rubin E.M."/>
            <person name="Eisen J.A."/>
            <person name="Woyke T."/>
            <person name="Gugger M."/>
            <person name="Kerfeld C.A."/>
        </authorList>
    </citation>
    <scope>NUCLEOTIDE SEQUENCE [LARGE SCALE GENOMIC DNA]</scope>
    <source>
        <strain evidence="2">ATCC 29140 / PCC 7202</strain>
    </source>
</reference>
<dbReference type="STRING" id="292563.Cyast_2726"/>
<protein>
    <submittedName>
        <fullName evidence="1">Uncharacterized protein</fullName>
    </submittedName>
</protein>
<sequence length="188" mass="21759">MIKNRYLTKVIVFFLISIGSLFLWRKTEAQDLISTDNKCVGEITELSSKLVADIGDYGNRVIQTSRRRERNSAMMPIYIVTAGQPEFEELPLSNRSYGSNKPSEIKQVFFTTLERHYLSDRRLEETQNYHWLLLTPTDRGGWEMVMLLTRFGEVAQSEVISPPIDTTSGVMGEAVRRWLRDCRYGVLR</sequence>
<name>K9YRE8_CYASC</name>
<accession>K9YRE8</accession>
<gene>
    <name evidence="1" type="ordered locus">Cyast_2726</name>
</gene>
<dbReference type="BioCyc" id="CSTA292563:G1353-2730-MONOMER"/>
<dbReference type="PATRIC" id="fig|292563.3.peg.2847"/>
<organism evidence="1 2">
    <name type="scientific">Cyanobacterium stanieri (strain ATCC 29140 / PCC 7202)</name>
    <dbReference type="NCBI Taxonomy" id="292563"/>
    <lineage>
        <taxon>Bacteria</taxon>
        <taxon>Bacillati</taxon>
        <taxon>Cyanobacteriota</taxon>
        <taxon>Cyanophyceae</taxon>
        <taxon>Oscillatoriophycideae</taxon>
        <taxon>Chroococcales</taxon>
        <taxon>Geminocystaceae</taxon>
        <taxon>Cyanobacterium</taxon>
    </lineage>
</organism>
<dbReference type="EMBL" id="CP003940">
    <property type="protein sequence ID" value="AFZ48668.1"/>
    <property type="molecule type" value="Genomic_DNA"/>
</dbReference>
<proteinExistence type="predicted"/>
<dbReference type="HOGENOM" id="CLU_098316_1_0_3"/>
<dbReference type="KEGG" id="csn:Cyast_2726"/>
<evidence type="ECO:0000313" key="1">
    <source>
        <dbReference type="EMBL" id="AFZ48668.1"/>
    </source>
</evidence>
<dbReference type="Proteomes" id="UP000010483">
    <property type="component" value="Chromosome"/>
</dbReference>
<dbReference type="AlphaFoldDB" id="K9YRE8"/>
<evidence type="ECO:0000313" key="2">
    <source>
        <dbReference type="Proteomes" id="UP000010483"/>
    </source>
</evidence>
<dbReference type="eggNOG" id="ENOG50320CM">
    <property type="taxonomic scope" value="Bacteria"/>
</dbReference>